<feature type="transmembrane region" description="Helical" evidence="1">
    <location>
        <begin position="88"/>
        <end position="109"/>
    </location>
</feature>
<dbReference type="RefSeq" id="WP_132172175.1">
    <property type="nucleotide sequence ID" value="NZ_SMKX01000092.1"/>
</dbReference>
<keyword evidence="3" id="KW-1185">Reference proteome</keyword>
<proteinExistence type="predicted"/>
<evidence type="ECO:0000313" key="3">
    <source>
        <dbReference type="Proteomes" id="UP000295124"/>
    </source>
</evidence>
<dbReference type="EMBL" id="SMKX01000092">
    <property type="protein sequence ID" value="TDD54661.1"/>
    <property type="molecule type" value="Genomic_DNA"/>
</dbReference>
<evidence type="ECO:0008006" key="4">
    <source>
        <dbReference type="Google" id="ProtNLM"/>
    </source>
</evidence>
<feature type="transmembrane region" description="Helical" evidence="1">
    <location>
        <begin position="12"/>
        <end position="32"/>
    </location>
</feature>
<keyword evidence="1" id="KW-1133">Transmembrane helix</keyword>
<protein>
    <recommendedName>
        <fullName evidence="4">DUF2975 domain-containing protein</fullName>
    </recommendedName>
</protein>
<keyword evidence="1" id="KW-0812">Transmembrane</keyword>
<accession>A0A4R4Z8N2</accession>
<feature type="transmembrane region" description="Helical" evidence="1">
    <location>
        <begin position="52"/>
        <end position="76"/>
    </location>
</feature>
<gene>
    <name evidence="2" type="ORF">E1263_26780</name>
</gene>
<dbReference type="AlphaFoldDB" id="A0A4R4Z8N2"/>
<dbReference type="OrthoDB" id="9885695at2"/>
<organism evidence="2 3">
    <name type="scientific">Kribbella antibiotica</name>
    <dbReference type="NCBI Taxonomy" id="190195"/>
    <lineage>
        <taxon>Bacteria</taxon>
        <taxon>Bacillati</taxon>
        <taxon>Actinomycetota</taxon>
        <taxon>Actinomycetes</taxon>
        <taxon>Propionibacteriales</taxon>
        <taxon>Kribbellaceae</taxon>
        <taxon>Kribbella</taxon>
    </lineage>
</organism>
<evidence type="ECO:0000313" key="2">
    <source>
        <dbReference type="EMBL" id="TDD54661.1"/>
    </source>
</evidence>
<evidence type="ECO:0000256" key="1">
    <source>
        <dbReference type="SAM" id="Phobius"/>
    </source>
</evidence>
<name>A0A4R4Z8N2_9ACTN</name>
<reference evidence="2 3" key="1">
    <citation type="submission" date="2019-03" db="EMBL/GenBank/DDBJ databases">
        <title>Draft genome sequences of novel Actinobacteria.</title>
        <authorList>
            <person name="Sahin N."/>
            <person name="Ay H."/>
            <person name="Saygin H."/>
        </authorList>
    </citation>
    <scope>NUCLEOTIDE SEQUENCE [LARGE SCALE GENOMIC DNA]</scope>
    <source>
        <strain evidence="2 3">JCM 13523</strain>
    </source>
</reference>
<keyword evidence="1" id="KW-0472">Membrane</keyword>
<sequence length="167" mass="17641">MTNQGVQHRPNVLFNLAGLVLIVAGLALLLYGVVRSFAAVAAVGPNSSIDDLVPIVGNLLIGMWGGLIFTFGRYLWRGARKRGFRDRFGRLLIILGYGLIGIALTVGLVSAMDGWSAGFDGDALQEIGIRSVLIIAVIGFPGAALCGIGFRLAREQALAQAEAKGEF</sequence>
<comment type="caution">
    <text evidence="2">The sequence shown here is derived from an EMBL/GenBank/DDBJ whole genome shotgun (WGS) entry which is preliminary data.</text>
</comment>
<dbReference type="Proteomes" id="UP000295124">
    <property type="component" value="Unassembled WGS sequence"/>
</dbReference>
<feature type="transmembrane region" description="Helical" evidence="1">
    <location>
        <begin position="129"/>
        <end position="150"/>
    </location>
</feature>